<organism evidence="1 2">
    <name type="scientific">Sphagnum jensenii</name>
    <dbReference type="NCBI Taxonomy" id="128206"/>
    <lineage>
        <taxon>Eukaryota</taxon>
        <taxon>Viridiplantae</taxon>
        <taxon>Streptophyta</taxon>
        <taxon>Embryophyta</taxon>
        <taxon>Bryophyta</taxon>
        <taxon>Sphagnophytina</taxon>
        <taxon>Sphagnopsida</taxon>
        <taxon>Sphagnales</taxon>
        <taxon>Sphagnaceae</taxon>
        <taxon>Sphagnum</taxon>
    </lineage>
</organism>
<evidence type="ECO:0000313" key="2">
    <source>
        <dbReference type="Proteomes" id="UP001497522"/>
    </source>
</evidence>
<evidence type="ECO:0000313" key="1">
    <source>
        <dbReference type="EMBL" id="CAK9867181.1"/>
    </source>
</evidence>
<dbReference type="InterPro" id="IPR032675">
    <property type="entry name" value="LRR_dom_sf"/>
</dbReference>
<sequence length="142" mass="14829">MQNAGCPAVDGKGSDGQLTVVGMFSGRRREGGALEVGSSPVVGQAVGQGFGDCAGDAIASMLQSLNYTKYNGTDPCTWDPARIVCDPISGRITKLYFHAQGLTGPLPAEIGVFTAATWIDLSYNSFSSLPDELANLVNLQNL</sequence>
<dbReference type="SUPFAM" id="SSF52058">
    <property type="entry name" value="L domain-like"/>
    <property type="match status" value="1"/>
</dbReference>
<proteinExistence type="predicted"/>
<reference evidence="1" key="1">
    <citation type="submission" date="2024-03" db="EMBL/GenBank/DDBJ databases">
        <authorList>
            <consortium name="ELIXIR-Norway"/>
            <consortium name="Elixir Norway"/>
        </authorList>
    </citation>
    <scope>NUCLEOTIDE SEQUENCE</scope>
</reference>
<protein>
    <submittedName>
        <fullName evidence="1">Uncharacterized protein</fullName>
    </submittedName>
</protein>
<name>A0ABP1AXG9_9BRYO</name>
<keyword evidence="2" id="KW-1185">Reference proteome</keyword>
<dbReference type="Proteomes" id="UP001497522">
    <property type="component" value="Chromosome 17"/>
</dbReference>
<dbReference type="Gene3D" id="3.80.10.10">
    <property type="entry name" value="Ribonuclease Inhibitor"/>
    <property type="match status" value="1"/>
</dbReference>
<gene>
    <name evidence="1" type="ORF">CSSPJE1EN2_LOCUS10176</name>
</gene>
<accession>A0ABP1AXG9</accession>
<dbReference type="EMBL" id="OZ023718">
    <property type="protein sequence ID" value="CAK9867181.1"/>
    <property type="molecule type" value="Genomic_DNA"/>
</dbReference>